<evidence type="ECO:0000313" key="3">
    <source>
        <dbReference type="Proteomes" id="UP000199620"/>
    </source>
</evidence>
<sequence length="153" mass="16902">MTANAQQLSPEQQKLLRPKALNATGTFNALIDTVQVDFQTLTLVHDREQAIYRLIARHADNSVTVTKITIELPNNLRPGQVIQLDQWMSNEVNAWYAVKSPTTHYIVRCSTGTLILGSLQAGVIKISGTLDGTTDKDINGNTHTLKVEFDLTS</sequence>
<dbReference type="Proteomes" id="UP000325296">
    <property type="component" value="Unassembled WGS sequence"/>
</dbReference>
<dbReference type="EMBL" id="VUOL01000001">
    <property type="protein sequence ID" value="KAA2233584.1"/>
    <property type="molecule type" value="Genomic_DNA"/>
</dbReference>
<dbReference type="RefSeq" id="WP_090291108.1">
    <property type="nucleotide sequence ID" value="NZ_BMNU01000001.1"/>
</dbReference>
<keyword evidence="3" id="KW-1185">Reference proteome</keyword>
<evidence type="ECO:0000313" key="1">
    <source>
        <dbReference type="EMBL" id="KAA2233584.1"/>
    </source>
</evidence>
<organism evidence="1 4">
    <name type="scientific">Pseudomonas brenneri</name>
    <dbReference type="NCBI Taxonomy" id="129817"/>
    <lineage>
        <taxon>Bacteria</taxon>
        <taxon>Pseudomonadati</taxon>
        <taxon>Pseudomonadota</taxon>
        <taxon>Gammaproteobacteria</taxon>
        <taxon>Pseudomonadales</taxon>
        <taxon>Pseudomonadaceae</taxon>
        <taxon>Pseudomonas</taxon>
    </lineage>
</organism>
<name>A0A5B2V3G8_9PSED</name>
<protein>
    <submittedName>
        <fullName evidence="1">Uncharacterized protein</fullName>
    </submittedName>
</protein>
<dbReference type="Proteomes" id="UP000199620">
    <property type="component" value="Chromosome I"/>
</dbReference>
<gene>
    <name evidence="1" type="ORF">F1720_00725</name>
    <name evidence="2" type="ORF">SAMN04490181_1696</name>
</gene>
<dbReference type="EMBL" id="LT629800">
    <property type="protein sequence ID" value="SDU92908.1"/>
    <property type="molecule type" value="Genomic_DNA"/>
</dbReference>
<dbReference type="AlphaFoldDB" id="A0A5B2V3G8"/>
<proteinExistence type="predicted"/>
<reference evidence="1 4" key="2">
    <citation type="submission" date="2019-09" db="EMBL/GenBank/DDBJ databases">
        <title>Draft genome sequence of Pseudomonas brenneri CCUG 51514(T).</title>
        <authorList>
            <person name="Tunovic T."/>
            <person name="Pineiro-Iglesias B."/>
            <person name="Unosson C."/>
            <person name="Inganas E."/>
            <person name="Ohlen M."/>
            <person name="Cardew S."/>
            <person name="Jensie-Markopoulos S."/>
            <person name="Salva-Serra F."/>
            <person name="Jaen-Luchoro D."/>
            <person name="Svensson-Stadler L."/>
            <person name="Chun J."/>
            <person name="Moore E."/>
        </authorList>
    </citation>
    <scope>NUCLEOTIDE SEQUENCE [LARGE SCALE GENOMIC DNA]</scope>
    <source>
        <strain evidence="1 4">CCUG 51514</strain>
    </source>
</reference>
<dbReference type="OrthoDB" id="6985600at2"/>
<accession>A0A5B2V3G8</accession>
<evidence type="ECO:0000313" key="2">
    <source>
        <dbReference type="EMBL" id="SDU92908.1"/>
    </source>
</evidence>
<evidence type="ECO:0000313" key="4">
    <source>
        <dbReference type="Proteomes" id="UP000325296"/>
    </source>
</evidence>
<reference evidence="2 3" key="1">
    <citation type="submission" date="2016-10" db="EMBL/GenBank/DDBJ databases">
        <authorList>
            <person name="Varghese N."/>
            <person name="Submissions S."/>
        </authorList>
    </citation>
    <scope>NUCLEOTIDE SEQUENCE [LARGE SCALE GENOMIC DNA]</scope>
    <source>
        <strain evidence="2 3">BS2771</strain>
    </source>
</reference>